<dbReference type="EMBL" id="PJRQ01000018">
    <property type="protein sequence ID" value="PLR17244.1"/>
    <property type="molecule type" value="Genomic_DNA"/>
</dbReference>
<dbReference type="Proteomes" id="UP000281192">
    <property type="component" value="Chromosome"/>
</dbReference>
<dbReference type="NCBIfam" id="TIGR02684">
    <property type="entry name" value="dnstrm_HI1420"/>
    <property type="match status" value="1"/>
</dbReference>
<dbReference type="InterPro" id="IPR014057">
    <property type="entry name" value="HI1420"/>
</dbReference>
<accession>A0A2N5CUP7</accession>
<dbReference type="InterPro" id="IPR010982">
    <property type="entry name" value="Lambda_DNA-bd_dom_sf"/>
</dbReference>
<dbReference type="OrthoDB" id="9798416at2"/>
<dbReference type="KEGG" id="cfh:C1707_01160"/>
<dbReference type="SUPFAM" id="SSF47413">
    <property type="entry name" value="lambda repressor-like DNA-binding domains"/>
    <property type="match status" value="1"/>
</dbReference>
<dbReference type="RefSeq" id="WP_101712834.1">
    <property type="nucleotide sequence ID" value="NZ_CP026100.1"/>
</dbReference>
<keyword evidence="4" id="KW-1185">Reference proteome</keyword>
<sequence>MSIATQPFDPAVYIETPEAAAAYLDEALATGDAAFIADALGVLARAKGMTEVAEAAGLGRQSLYKALATDGNPHFVTVLKVVGALGLRLSTAPMK</sequence>
<dbReference type="GO" id="GO:0003677">
    <property type="term" value="F:DNA binding"/>
    <property type="evidence" value="ECO:0007669"/>
    <property type="project" value="InterPro"/>
</dbReference>
<evidence type="ECO:0000313" key="1">
    <source>
        <dbReference type="EMBL" id="AYV44976.1"/>
    </source>
</evidence>
<reference evidence="1 4" key="2">
    <citation type="submission" date="2018-01" db="EMBL/GenBank/DDBJ databases">
        <title>Complete genome sequence of Caulobacter flavus RHGG3.</title>
        <authorList>
            <person name="Yang E."/>
        </authorList>
    </citation>
    <scope>NUCLEOTIDE SEQUENCE [LARGE SCALE GENOMIC DNA]</scope>
    <source>
        <strain evidence="1 4">RHGG3</strain>
    </source>
</reference>
<protein>
    <submittedName>
        <fullName evidence="1 2">Addiction module antidote protein</fullName>
    </submittedName>
</protein>
<dbReference type="PANTHER" id="PTHR40275">
    <property type="entry name" value="SSL7038 PROTEIN"/>
    <property type="match status" value="1"/>
</dbReference>
<evidence type="ECO:0000313" key="3">
    <source>
        <dbReference type="Proteomes" id="UP000234483"/>
    </source>
</evidence>
<dbReference type="Proteomes" id="UP000234483">
    <property type="component" value="Unassembled WGS sequence"/>
</dbReference>
<organism evidence="2 3">
    <name type="scientific">Caulobacter flavus</name>
    <dbReference type="NCBI Taxonomy" id="1679497"/>
    <lineage>
        <taxon>Bacteria</taxon>
        <taxon>Pseudomonadati</taxon>
        <taxon>Pseudomonadota</taxon>
        <taxon>Alphaproteobacteria</taxon>
        <taxon>Caulobacterales</taxon>
        <taxon>Caulobacteraceae</taxon>
        <taxon>Caulobacter</taxon>
    </lineage>
</organism>
<dbReference type="AlphaFoldDB" id="A0A2N5CUP7"/>
<reference evidence="2 3" key="1">
    <citation type="submission" date="2017-12" db="EMBL/GenBank/DDBJ databases">
        <title>The genome sequence of Caulobacter flavus CGMCC1 15093.</title>
        <authorList>
            <person name="Gao J."/>
            <person name="Mao X."/>
            <person name="Sun J."/>
        </authorList>
    </citation>
    <scope>NUCLEOTIDE SEQUENCE [LARGE SCALE GENOMIC DNA]</scope>
    <source>
        <strain evidence="2 3">CGMCC1 15093</strain>
    </source>
</reference>
<proteinExistence type="predicted"/>
<dbReference type="EMBL" id="CP026100">
    <property type="protein sequence ID" value="AYV44976.1"/>
    <property type="molecule type" value="Genomic_DNA"/>
</dbReference>
<dbReference type="Pfam" id="PF21716">
    <property type="entry name" value="dnstrm_HI1420"/>
    <property type="match status" value="1"/>
</dbReference>
<name>A0A2N5CUP7_9CAUL</name>
<dbReference type="PANTHER" id="PTHR40275:SF1">
    <property type="entry name" value="SSL7038 PROTEIN"/>
    <property type="match status" value="1"/>
</dbReference>
<evidence type="ECO:0000313" key="4">
    <source>
        <dbReference type="Proteomes" id="UP000281192"/>
    </source>
</evidence>
<gene>
    <name evidence="1" type="ORF">C1707_01160</name>
    <name evidence="2" type="ORF">CFHF_09775</name>
</gene>
<evidence type="ECO:0000313" key="2">
    <source>
        <dbReference type="EMBL" id="PLR17244.1"/>
    </source>
</evidence>